<comment type="caution">
    <text evidence="1">The sequence shown here is derived from an EMBL/GenBank/DDBJ whole genome shotgun (WGS) entry which is preliminary data.</text>
</comment>
<dbReference type="EMBL" id="MU863627">
    <property type="protein sequence ID" value="KAK4104288.1"/>
    <property type="molecule type" value="Genomic_DNA"/>
</dbReference>
<dbReference type="AlphaFoldDB" id="A0AAN6Q659"/>
<keyword evidence="2" id="KW-1185">Reference proteome</keyword>
<evidence type="ECO:0000313" key="1">
    <source>
        <dbReference type="EMBL" id="KAK4104288.1"/>
    </source>
</evidence>
<dbReference type="Proteomes" id="UP001305647">
    <property type="component" value="Unassembled WGS sequence"/>
</dbReference>
<sequence length="184" mass="19798">MSVSRQVTVEISSLDGGVCSSSTAHTWVLNLTCTGLLLPITLPSPSRACVAVAGQRGESGQSNLEKLATWLLDHEVVVEALLELKPGSLSRHPRASRGASRGAFVSQHNVVHRKSSCWHHVSISVCRQAPIKPLRCFVPASRLYLAYSGLGNPMFVLLGACSFDSRKRLHGAASDSGTSPRWVR</sequence>
<reference evidence="1" key="1">
    <citation type="journal article" date="2023" name="Mol. Phylogenet. Evol.">
        <title>Genome-scale phylogeny and comparative genomics of the fungal order Sordariales.</title>
        <authorList>
            <person name="Hensen N."/>
            <person name="Bonometti L."/>
            <person name="Westerberg I."/>
            <person name="Brannstrom I.O."/>
            <person name="Guillou S."/>
            <person name="Cros-Aarteil S."/>
            <person name="Calhoun S."/>
            <person name="Haridas S."/>
            <person name="Kuo A."/>
            <person name="Mondo S."/>
            <person name="Pangilinan J."/>
            <person name="Riley R."/>
            <person name="LaButti K."/>
            <person name="Andreopoulos B."/>
            <person name="Lipzen A."/>
            <person name="Chen C."/>
            <person name="Yan M."/>
            <person name="Daum C."/>
            <person name="Ng V."/>
            <person name="Clum A."/>
            <person name="Steindorff A."/>
            <person name="Ohm R.A."/>
            <person name="Martin F."/>
            <person name="Silar P."/>
            <person name="Natvig D.O."/>
            <person name="Lalanne C."/>
            <person name="Gautier V."/>
            <person name="Ament-Velasquez S.L."/>
            <person name="Kruys A."/>
            <person name="Hutchinson M.I."/>
            <person name="Powell A.J."/>
            <person name="Barry K."/>
            <person name="Miller A.N."/>
            <person name="Grigoriev I.V."/>
            <person name="Debuchy R."/>
            <person name="Gladieux P."/>
            <person name="Hiltunen Thoren M."/>
            <person name="Johannesson H."/>
        </authorList>
    </citation>
    <scope>NUCLEOTIDE SEQUENCE</scope>
    <source>
        <strain evidence="1">CBS 757.83</strain>
    </source>
</reference>
<accession>A0AAN6Q659</accession>
<name>A0AAN6Q659_9PEZI</name>
<reference evidence="1" key="2">
    <citation type="submission" date="2023-05" db="EMBL/GenBank/DDBJ databases">
        <authorList>
            <consortium name="Lawrence Berkeley National Laboratory"/>
            <person name="Steindorff A."/>
            <person name="Hensen N."/>
            <person name="Bonometti L."/>
            <person name="Westerberg I."/>
            <person name="Brannstrom I.O."/>
            <person name="Guillou S."/>
            <person name="Cros-Aarteil S."/>
            <person name="Calhoun S."/>
            <person name="Haridas S."/>
            <person name="Kuo A."/>
            <person name="Mondo S."/>
            <person name="Pangilinan J."/>
            <person name="Riley R."/>
            <person name="Labutti K."/>
            <person name="Andreopoulos B."/>
            <person name="Lipzen A."/>
            <person name="Chen C."/>
            <person name="Yanf M."/>
            <person name="Daum C."/>
            <person name="Ng V."/>
            <person name="Clum A."/>
            <person name="Ohm R."/>
            <person name="Martin F."/>
            <person name="Silar P."/>
            <person name="Natvig D."/>
            <person name="Lalanne C."/>
            <person name="Gautier V."/>
            <person name="Ament-Velasquez S.L."/>
            <person name="Kruys A."/>
            <person name="Hutchinson M.I."/>
            <person name="Powell A.J."/>
            <person name="Barry K."/>
            <person name="Miller A.N."/>
            <person name="Grigoriev I.V."/>
            <person name="Debuchy R."/>
            <person name="Gladieux P."/>
            <person name="Thoren M.H."/>
            <person name="Johannesson H."/>
        </authorList>
    </citation>
    <scope>NUCLEOTIDE SEQUENCE</scope>
    <source>
        <strain evidence="1">CBS 757.83</strain>
    </source>
</reference>
<gene>
    <name evidence="1" type="ORF">N658DRAFT_249602</name>
</gene>
<protein>
    <submittedName>
        <fullName evidence="1">Uncharacterized protein</fullName>
    </submittedName>
</protein>
<evidence type="ECO:0000313" key="2">
    <source>
        <dbReference type="Proteomes" id="UP001305647"/>
    </source>
</evidence>
<organism evidence="1 2">
    <name type="scientific">Parathielavia hyrcaniae</name>
    <dbReference type="NCBI Taxonomy" id="113614"/>
    <lineage>
        <taxon>Eukaryota</taxon>
        <taxon>Fungi</taxon>
        <taxon>Dikarya</taxon>
        <taxon>Ascomycota</taxon>
        <taxon>Pezizomycotina</taxon>
        <taxon>Sordariomycetes</taxon>
        <taxon>Sordariomycetidae</taxon>
        <taxon>Sordariales</taxon>
        <taxon>Chaetomiaceae</taxon>
        <taxon>Parathielavia</taxon>
    </lineage>
</organism>
<proteinExistence type="predicted"/>